<dbReference type="EMBL" id="BOMI01000090">
    <property type="protein sequence ID" value="GID76017.1"/>
    <property type="molecule type" value="Genomic_DNA"/>
</dbReference>
<evidence type="ECO:0000313" key="8">
    <source>
        <dbReference type="Proteomes" id="UP000609879"/>
    </source>
</evidence>
<evidence type="ECO:0000256" key="3">
    <source>
        <dbReference type="ARBA" id="ARBA00022630"/>
    </source>
</evidence>
<comment type="similarity">
    <text evidence="2">Belongs to the NADH dehydrogenase family.</text>
</comment>
<keyword evidence="8" id="KW-1185">Reference proteome</keyword>
<evidence type="ECO:0000256" key="2">
    <source>
        <dbReference type="ARBA" id="ARBA00005272"/>
    </source>
</evidence>
<dbReference type="InterPro" id="IPR036188">
    <property type="entry name" value="FAD/NAD-bd_sf"/>
</dbReference>
<keyword evidence="4" id="KW-0274">FAD</keyword>
<evidence type="ECO:0000313" key="7">
    <source>
        <dbReference type="EMBL" id="GID76017.1"/>
    </source>
</evidence>
<accession>A0ABQ3Y7P0</accession>
<dbReference type="RefSeq" id="WP_203767721.1">
    <property type="nucleotide sequence ID" value="NZ_BAAABO010000007.1"/>
</dbReference>
<evidence type="ECO:0000259" key="6">
    <source>
        <dbReference type="Pfam" id="PF07992"/>
    </source>
</evidence>
<feature type="domain" description="FAD/NAD(P)-binding" evidence="6">
    <location>
        <begin position="2"/>
        <end position="268"/>
    </location>
</feature>
<comment type="cofactor">
    <cofactor evidence="1">
        <name>FAD</name>
        <dbReference type="ChEBI" id="CHEBI:57692"/>
    </cofactor>
</comment>
<proteinExistence type="inferred from homology"/>
<dbReference type="SUPFAM" id="SSF51905">
    <property type="entry name" value="FAD/NAD(P)-binding domain"/>
    <property type="match status" value="1"/>
</dbReference>
<comment type="caution">
    <text evidence="7">The sequence shown here is derived from an EMBL/GenBank/DDBJ whole genome shotgun (WGS) entry which is preliminary data.</text>
</comment>
<evidence type="ECO:0000256" key="4">
    <source>
        <dbReference type="ARBA" id="ARBA00022827"/>
    </source>
</evidence>
<evidence type="ECO:0000256" key="5">
    <source>
        <dbReference type="ARBA" id="ARBA00023002"/>
    </source>
</evidence>
<dbReference type="Pfam" id="PF07992">
    <property type="entry name" value="Pyr_redox_2"/>
    <property type="match status" value="1"/>
</dbReference>
<dbReference type="PRINTS" id="PR00368">
    <property type="entry name" value="FADPNR"/>
</dbReference>
<dbReference type="Gene3D" id="3.50.50.100">
    <property type="match status" value="1"/>
</dbReference>
<dbReference type="InterPro" id="IPR023753">
    <property type="entry name" value="FAD/NAD-binding_dom"/>
</dbReference>
<gene>
    <name evidence="7" type="ORF">Ade02nite_46580</name>
</gene>
<protein>
    <submittedName>
        <fullName evidence="7">Oxidoreductase</fullName>
    </submittedName>
</protein>
<keyword evidence="3" id="KW-0285">Flavoprotein</keyword>
<keyword evidence="5" id="KW-0560">Oxidoreductase</keyword>
<evidence type="ECO:0000256" key="1">
    <source>
        <dbReference type="ARBA" id="ARBA00001974"/>
    </source>
</evidence>
<dbReference type="InterPro" id="IPR051169">
    <property type="entry name" value="NADH-Q_oxidoreductase"/>
</dbReference>
<sequence length="371" mass="40015">MNILILGAGYAGLAATTNLAGRLRRRDDVRITLVNAEERFTERLRLHMTAAGRATAELSIPELLKDSRVRFVRGRVTGLADGVASVDGEPLPYDKLVFALGSAVEAPDHTYTLNSWTEARALPQRLTGPVVVCGSGLTGVEAAAEIAEAHPGVPVTLIGREAPGASMSVKARAHLTAALTRLGVRVLSGVTVDKVLPDSVVLDDGTPVPSDYTLWTAGVQASPLAARAGFTVDDHGRIVTDESLRSVSHPDVYAVGDAAHIRQRYGVMHGTCQGGMPTGVHAAMSIARELDGKRPKRFRFGYFHMPVSLGRGDAVVQFTRPDDSPRRAYLSGRAAVRYKETVTASPWPTFRRMLRMPRSASFWTHGGRYTR</sequence>
<organism evidence="7 8">
    <name type="scientific">Paractinoplanes deccanensis</name>
    <dbReference type="NCBI Taxonomy" id="113561"/>
    <lineage>
        <taxon>Bacteria</taxon>
        <taxon>Bacillati</taxon>
        <taxon>Actinomycetota</taxon>
        <taxon>Actinomycetes</taxon>
        <taxon>Micromonosporales</taxon>
        <taxon>Micromonosporaceae</taxon>
        <taxon>Paractinoplanes</taxon>
    </lineage>
</organism>
<dbReference type="Proteomes" id="UP000609879">
    <property type="component" value="Unassembled WGS sequence"/>
</dbReference>
<reference evidence="7 8" key="1">
    <citation type="submission" date="2021-01" db="EMBL/GenBank/DDBJ databases">
        <title>Whole genome shotgun sequence of Actinoplanes deccanensis NBRC 13994.</title>
        <authorList>
            <person name="Komaki H."/>
            <person name="Tamura T."/>
        </authorList>
    </citation>
    <scope>NUCLEOTIDE SEQUENCE [LARGE SCALE GENOMIC DNA]</scope>
    <source>
        <strain evidence="7 8">NBRC 13994</strain>
    </source>
</reference>
<dbReference type="PANTHER" id="PTHR42913:SF3">
    <property type="entry name" value="64 KDA MITOCHONDRIAL NADH DEHYDROGENASE (EUROFUNG)"/>
    <property type="match status" value="1"/>
</dbReference>
<name>A0ABQ3Y7P0_9ACTN</name>
<dbReference type="PANTHER" id="PTHR42913">
    <property type="entry name" value="APOPTOSIS-INDUCING FACTOR 1"/>
    <property type="match status" value="1"/>
</dbReference>